<evidence type="ECO:0000256" key="7">
    <source>
        <dbReference type="ARBA" id="ARBA00022989"/>
    </source>
</evidence>
<evidence type="ECO:0000256" key="2">
    <source>
        <dbReference type="ARBA" id="ARBA00004673"/>
    </source>
</evidence>
<sequence length="81" mass="9335">LSNRRTNMFPLVKNIAMRLVHHKYQPDFHDEHGNAVLVGGTVFCVTTWAFVVTQVGIDWNLSPVGRVIPKEWRQDYTSLLL</sequence>
<dbReference type="PANTHER" id="PTHR16716">
    <property type="entry name" value="CYTOCHROME C OXIDASE SUBUNIT 7B, MITOCHONDRIAL"/>
    <property type="match status" value="1"/>
</dbReference>
<keyword evidence="9" id="KW-0472">Membrane</keyword>
<reference evidence="12" key="1">
    <citation type="submission" date="2025-08" db="UniProtKB">
        <authorList>
            <consortium name="Ensembl"/>
        </authorList>
    </citation>
    <scope>IDENTIFICATION</scope>
</reference>
<evidence type="ECO:0000256" key="11">
    <source>
        <dbReference type="ARBA" id="ARBA00041642"/>
    </source>
</evidence>
<dbReference type="FunFam" id="4.10.51.10:FF:000001">
    <property type="entry name" value="Cytochrome c oxidase subunit 7B, mitochondrial"/>
    <property type="match status" value="1"/>
</dbReference>
<comment type="pathway">
    <text evidence="2">Energy metabolism; oxidative phosphorylation.</text>
</comment>
<keyword evidence="7" id="KW-1133">Transmembrane helix</keyword>
<keyword evidence="5" id="KW-0999">Mitochondrion inner membrane</keyword>
<organism evidence="12 13">
    <name type="scientific">Sphenodon punctatus</name>
    <name type="common">Tuatara</name>
    <name type="synonym">Hatteria punctata</name>
    <dbReference type="NCBI Taxonomy" id="8508"/>
    <lineage>
        <taxon>Eukaryota</taxon>
        <taxon>Metazoa</taxon>
        <taxon>Chordata</taxon>
        <taxon>Craniata</taxon>
        <taxon>Vertebrata</taxon>
        <taxon>Euteleostomi</taxon>
        <taxon>Lepidosauria</taxon>
        <taxon>Sphenodontia</taxon>
        <taxon>Sphenodontidae</taxon>
        <taxon>Sphenodon</taxon>
    </lineage>
</organism>
<dbReference type="Ensembl" id="ENSSPUT00000026200.1">
    <property type="protein sequence ID" value="ENSSPUP00000024552.1"/>
    <property type="gene ID" value="ENSSPUG00000018807.1"/>
</dbReference>
<dbReference type="SUPFAM" id="SSF81423">
    <property type="entry name" value="Mitochondrial cytochrome c oxidase subunit VIIb"/>
    <property type="match status" value="1"/>
</dbReference>
<keyword evidence="6" id="KW-0809">Transit peptide</keyword>
<evidence type="ECO:0000256" key="4">
    <source>
        <dbReference type="ARBA" id="ARBA00022692"/>
    </source>
</evidence>
<comment type="similarity">
    <text evidence="3">Belongs to the cytochrome c oxidase VIIb family.</text>
</comment>
<proteinExistence type="inferred from homology"/>
<evidence type="ECO:0000313" key="13">
    <source>
        <dbReference type="Proteomes" id="UP000694392"/>
    </source>
</evidence>
<keyword evidence="4" id="KW-0812">Transmembrane</keyword>
<evidence type="ECO:0000256" key="6">
    <source>
        <dbReference type="ARBA" id="ARBA00022946"/>
    </source>
</evidence>
<evidence type="ECO:0000256" key="10">
    <source>
        <dbReference type="ARBA" id="ARBA00040623"/>
    </source>
</evidence>
<evidence type="ECO:0000256" key="5">
    <source>
        <dbReference type="ARBA" id="ARBA00022792"/>
    </source>
</evidence>
<reference evidence="12" key="2">
    <citation type="submission" date="2025-09" db="UniProtKB">
        <authorList>
            <consortium name="Ensembl"/>
        </authorList>
    </citation>
    <scope>IDENTIFICATION</scope>
</reference>
<keyword evidence="13" id="KW-1185">Reference proteome</keyword>
<dbReference type="Proteomes" id="UP000694392">
    <property type="component" value="Unplaced"/>
</dbReference>
<dbReference type="GeneTree" id="ENSGT00390000012178"/>
<evidence type="ECO:0000256" key="9">
    <source>
        <dbReference type="ARBA" id="ARBA00023136"/>
    </source>
</evidence>
<dbReference type="InterPro" id="IPR008433">
    <property type="entry name" value="Cyt_c_oxidase_suVIIB"/>
</dbReference>
<dbReference type="InterPro" id="IPR023272">
    <property type="entry name" value="Cyt_c_oxidase_suVIIB_dom_sf"/>
</dbReference>
<dbReference type="OMA" id="QIRARQS"/>
<evidence type="ECO:0000256" key="8">
    <source>
        <dbReference type="ARBA" id="ARBA00023128"/>
    </source>
</evidence>
<protein>
    <recommendedName>
        <fullName evidence="10">Cytochrome c oxidase subunit 7B, mitochondrial</fullName>
    </recommendedName>
    <alternativeName>
        <fullName evidence="11">Cytochrome c oxidase polypeptide VIIb</fullName>
    </alternativeName>
</protein>
<dbReference type="GO" id="GO:0005743">
    <property type="term" value="C:mitochondrial inner membrane"/>
    <property type="evidence" value="ECO:0007669"/>
    <property type="project" value="UniProtKB-SubCell"/>
</dbReference>
<dbReference type="UniPathway" id="UPA00705"/>
<name>A0A8D0HN85_SPHPU</name>
<accession>A0A8D0HN85</accession>
<dbReference type="PANTHER" id="PTHR16716:SF0">
    <property type="entry name" value="CYTOCHROME C OXIDASE SUBUNIT 7B, MITOCHONDRIAL"/>
    <property type="match status" value="1"/>
</dbReference>
<comment type="subcellular location">
    <subcellularLocation>
        <location evidence="1">Mitochondrion inner membrane</location>
        <topology evidence="1">Single-pass membrane protein</topology>
    </subcellularLocation>
</comment>
<dbReference type="AlphaFoldDB" id="A0A8D0HN85"/>
<dbReference type="GO" id="GO:0006123">
    <property type="term" value="P:mitochondrial electron transport, cytochrome c to oxygen"/>
    <property type="evidence" value="ECO:0007669"/>
    <property type="project" value="InterPro"/>
</dbReference>
<evidence type="ECO:0000256" key="3">
    <source>
        <dbReference type="ARBA" id="ARBA00007351"/>
    </source>
</evidence>
<dbReference type="Pfam" id="PF05392">
    <property type="entry name" value="COX7B"/>
    <property type="match status" value="1"/>
</dbReference>
<dbReference type="Gene3D" id="4.10.51.10">
    <property type="entry name" value="Cytochrome C Oxidase, chain K"/>
    <property type="match status" value="1"/>
</dbReference>
<evidence type="ECO:0000313" key="12">
    <source>
        <dbReference type="Ensembl" id="ENSSPUP00000024552.1"/>
    </source>
</evidence>
<keyword evidence="8" id="KW-0496">Mitochondrion</keyword>
<evidence type="ECO:0000256" key="1">
    <source>
        <dbReference type="ARBA" id="ARBA00004434"/>
    </source>
</evidence>